<dbReference type="InterPro" id="IPR035892">
    <property type="entry name" value="C2_domain_sf"/>
</dbReference>
<dbReference type="Pfam" id="PF00168">
    <property type="entry name" value="C2"/>
    <property type="match status" value="1"/>
</dbReference>
<dbReference type="Gene3D" id="2.60.40.150">
    <property type="entry name" value="C2 domain"/>
    <property type="match status" value="1"/>
</dbReference>
<dbReference type="AlphaFoldDB" id="A7SF82"/>
<feature type="compositionally biased region" description="Pro residues" evidence="2">
    <location>
        <begin position="376"/>
        <end position="388"/>
    </location>
</feature>
<dbReference type="PhylomeDB" id="A7SF82"/>
<dbReference type="EMBL" id="DS469642">
    <property type="protein sequence ID" value="EDO37641.1"/>
    <property type="molecule type" value="Genomic_DNA"/>
</dbReference>
<reference evidence="4 5" key="1">
    <citation type="journal article" date="2007" name="Science">
        <title>Sea anemone genome reveals ancestral eumetazoan gene repertoire and genomic organization.</title>
        <authorList>
            <person name="Putnam N.H."/>
            <person name="Srivastava M."/>
            <person name="Hellsten U."/>
            <person name="Dirks B."/>
            <person name="Chapman J."/>
            <person name="Salamov A."/>
            <person name="Terry A."/>
            <person name="Shapiro H."/>
            <person name="Lindquist E."/>
            <person name="Kapitonov V.V."/>
            <person name="Jurka J."/>
            <person name="Genikhovich G."/>
            <person name="Grigoriev I.V."/>
            <person name="Lucas S.M."/>
            <person name="Steele R.E."/>
            <person name="Finnerty J.R."/>
            <person name="Technau U."/>
            <person name="Martindale M.Q."/>
            <person name="Rokhsar D.S."/>
        </authorList>
    </citation>
    <scope>NUCLEOTIDE SEQUENCE [LARGE SCALE GENOMIC DNA]</scope>
    <source>
        <strain evidence="5">CH2 X CH6</strain>
    </source>
</reference>
<feature type="domain" description="C2" evidence="3">
    <location>
        <begin position="421"/>
        <end position="554"/>
    </location>
</feature>
<dbReference type="PROSITE" id="PS50004">
    <property type="entry name" value="C2"/>
    <property type="match status" value="2"/>
</dbReference>
<dbReference type="eggNOG" id="ENOG502QPT0">
    <property type="taxonomic scope" value="Eukaryota"/>
</dbReference>
<evidence type="ECO:0000313" key="5">
    <source>
        <dbReference type="Proteomes" id="UP000001593"/>
    </source>
</evidence>
<evidence type="ECO:0000259" key="3">
    <source>
        <dbReference type="PROSITE" id="PS50004"/>
    </source>
</evidence>
<dbReference type="PANTHER" id="PTHR21574:SF0">
    <property type="entry name" value="CENTROSOMAL PROTEIN OF 120 KDA"/>
    <property type="match status" value="1"/>
</dbReference>
<dbReference type="PANTHER" id="PTHR21574">
    <property type="entry name" value="CENTROSOMAL PROTEIN OF 120 KDA"/>
    <property type="match status" value="1"/>
</dbReference>
<dbReference type="InterPro" id="IPR039893">
    <property type="entry name" value="CEP120-like"/>
</dbReference>
<gene>
    <name evidence="4" type="ORF">NEMVEDRAFT_v1g116171</name>
</gene>
<keyword evidence="1" id="KW-0175">Coiled coil</keyword>
<proteinExistence type="predicted"/>
<feature type="region of interest" description="Disordered" evidence="2">
    <location>
        <begin position="333"/>
        <end position="431"/>
    </location>
</feature>
<feature type="region of interest" description="Disordered" evidence="2">
    <location>
        <begin position="612"/>
        <end position="634"/>
    </location>
</feature>
<feature type="region of interest" description="Disordered" evidence="2">
    <location>
        <begin position="131"/>
        <end position="157"/>
    </location>
</feature>
<evidence type="ECO:0000256" key="2">
    <source>
        <dbReference type="SAM" id="MobiDB-lite"/>
    </source>
</evidence>
<protein>
    <recommendedName>
        <fullName evidence="3">C2 domain-containing protein</fullName>
    </recommendedName>
</protein>
<dbReference type="InterPro" id="IPR022136">
    <property type="entry name" value="DUF3668"/>
</dbReference>
<evidence type="ECO:0000313" key="4">
    <source>
        <dbReference type="EMBL" id="EDO37641.1"/>
    </source>
</evidence>
<dbReference type="Pfam" id="PF12416">
    <property type="entry name" value="DUF3668"/>
    <property type="match status" value="1"/>
</dbReference>
<feature type="coiled-coil region" evidence="1">
    <location>
        <begin position="687"/>
        <end position="913"/>
    </location>
</feature>
<feature type="compositionally biased region" description="Pro residues" evidence="2">
    <location>
        <begin position="620"/>
        <end position="632"/>
    </location>
</feature>
<dbReference type="HOGENOM" id="CLU_012372_0_0_1"/>
<dbReference type="GO" id="GO:0005813">
    <property type="term" value="C:centrosome"/>
    <property type="evidence" value="ECO:0000318"/>
    <property type="project" value="GO_Central"/>
</dbReference>
<organism evidence="4 5">
    <name type="scientific">Nematostella vectensis</name>
    <name type="common">Starlet sea anemone</name>
    <dbReference type="NCBI Taxonomy" id="45351"/>
    <lineage>
        <taxon>Eukaryota</taxon>
        <taxon>Metazoa</taxon>
        <taxon>Cnidaria</taxon>
        <taxon>Anthozoa</taxon>
        <taxon>Hexacorallia</taxon>
        <taxon>Actiniaria</taxon>
        <taxon>Edwardsiidae</taxon>
        <taxon>Nematostella</taxon>
    </lineage>
</organism>
<dbReference type="InParanoid" id="A7SF82"/>
<evidence type="ECO:0000256" key="1">
    <source>
        <dbReference type="SAM" id="Coils"/>
    </source>
</evidence>
<dbReference type="Proteomes" id="UP000001593">
    <property type="component" value="Unassembled WGS sequence"/>
</dbReference>
<dbReference type="GO" id="GO:1903724">
    <property type="term" value="P:positive regulation of centriole elongation"/>
    <property type="evidence" value="ECO:0000318"/>
    <property type="project" value="GO_Central"/>
</dbReference>
<accession>A7SF82</accession>
<feature type="domain" description="C2" evidence="3">
    <location>
        <begin position="1"/>
        <end position="111"/>
    </location>
</feature>
<name>A7SF82_NEMVE</name>
<dbReference type="SUPFAM" id="SSF49562">
    <property type="entry name" value="C2 domain (Calcium/lipid-binding domain, CaLB)"/>
    <property type="match status" value="1"/>
</dbReference>
<sequence length="975" mass="110842">MPPGEQILLVVNIVEGRRFPKRPRHKLIVETKFDGETLSTDPIDHLESPDFQTELAWELDRKLLHRHRMQRTPIKVQCYALDALTSQKEPIGYVILDLRTAQQKPQRPHWYPLLSSKYQRMKPEIKLMLSIEDESQPKPPTSPAAKQQQEKKEQNVPAATEMDIGTLQAVLNNDEGFYEIGPQGTPINDVFVMSVIIGLASNLAKLVPSSFSLPDPKLGGGFYFYYSLLGNDVTNEAFFDLLNPNFPPERASVRINATLPALKAFLSSHSGLQVHLCCGDQSLGMAVVSLQALLPEDAQSLENPVNLEGLFNLKPMGVAQGVSSEHSPAVGVTVTLRREEQPVNTGTIGTPRKPNLPQTHTPQSRRPEEPQDIQPPMAPETPGTPPRPSTSTPDKGLHRRNEPEPLPIKVTINSPHKPHKTKGQPTPTVTSLGPRTLDTHHYCFSVDLRSVHDLDVNAPINCFLRYTYPFFGSAAPVMTSPPVEVSRHMQVLMPKSFCAFDFASTQGLLQETFMSIPLVVEVWHRDKMAGNVMLGSSIVPLGHILAADRARMVTGGVTGYRQIYSERIAIFAAHEPSRRIGELHVVLGLEDLGPVSQQQLIAASRAQQVSHAAQLAQPQRIPPQPSAPPPITDPRETAEYKAAMELEMWKDQQEELFQALLQQKEASHMKVLAEEWKRRDKEREILVTKKIEEYSQLEEKLKQSMADLEKRERLLSDNEAKVMRLKEELQRDHERKMTELKEAARRMKEDCAHQVEMERSKVRDLEQQKQRLVEQLYAAEKRYQDKENEFMTHKERELSKPEVKLQSELDFLRVEKAELERKLESSNKSKIHYKQQWGRALREVAKIKQQEQTVARARLKKQEQELEHMRLRYLAAEEKEVVKATEKEELEEIKQELSRLRQQELEKQKLSESLGARSVPTVRQGLGSIDEDIDHRIAKLIEERDTLLQTGVYTTDDRIIAELDRQIRDAIASKG</sequence>
<dbReference type="GO" id="GO:0022027">
    <property type="term" value="P:interkinetic nuclear migration"/>
    <property type="evidence" value="ECO:0000318"/>
    <property type="project" value="GO_Central"/>
</dbReference>
<dbReference type="InterPro" id="IPR000008">
    <property type="entry name" value="C2_dom"/>
</dbReference>
<keyword evidence="5" id="KW-1185">Reference proteome</keyword>
<dbReference type="OMA" id="HTNQPEF"/>
<dbReference type="STRING" id="45351.A7SF82"/>